<dbReference type="PANTHER" id="PTHR15922">
    <property type="entry name" value="NEUROBLASTOMA-AMPLIFIED SEQUENCE"/>
    <property type="match status" value="1"/>
</dbReference>
<dbReference type="GO" id="GO:0070939">
    <property type="term" value="C:Dsl1/NZR complex"/>
    <property type="evidence" value="ECO:0007669"/>
    <property type="project" value="TreeGrafter"/>
</dbReference>
<dbReference type="PANTHER" id="PTHR15922:SF2">
    <property type="entry name" value="NBAS SUBUNIT OF NRZ TETHERING COMPLEX"/>
    <property type="match status" value="1"/>
</dbReference>
<evidence type="ECO:0000313" key="3">
    <source>
        <dbReference type="Proteomes" id="UP000700334"/>
    </source>
</evidence>
<feature type="domain" description="NBAS subunit of NRZ tethering complex C-terminal" evidence="1">
    <location>
        <begin position="87"/>
        <end position="168"/>
    </location>
</feature>
<sequence length="169" mass="18756">LSVEARIEMTRKAIKMVKHFIEKPRKRNSEDSEEASDSKVTYADTLTHLEKSLAHLETLNHSFIISLRNSEQEMLQKYSNIYDLSRSEKGKVHEQAVAMCLDGQPLRMIQQLLEVAVGPLDISPKDIVHNAVMKVISALSGHSADLTGPQDPLQVLEGVVAAARASVDK</sequence>
<keyword evidence="3" id="KW-1185">Reference proteome</keyword>
<evidence type="ECO:0000313" key="2">
    <source>
        <dbReference type="EMBL" id="KAG8524783.1"/>
    </source>
</evidence>
<accession>A0A8J6E541</accession>
<dbReference type="GO" id="GO:0006890">
    <property type="term" value="P:retrograde vesicle-mediated transport, Golgi to endoplasmic reticulum"/>
    <property type="evidence" value="ECO:0007669"/>
    <property type="project" value="TreeGrafter"/>
</dbReference>
<proteinExistence type="predicted"/>
<feature type="non-terminal residue" evidence="2">
    <location>
        <position position="1"/>
    </location>
</feature>
<protein>
    <submittedName>
        <fullName evidence="2">Neuroblastoma-amplified sequence</fullName>
    </submittedName>
</protein>
<evidence type="ECO:0000259" key="1">
    <source>
        <dbReference type="Pfam" id="PF22913"/>
    </source>
</evidence>
<reference evidence="2" key="1">
    <citation type="journal article" date="2021" name="Evol. Appl.">
        <title>The genome of the Pyrenean desman and the effects of bottlenecks and inbreeding on the genomic landscape of an endangered species.</title>
        <authorList>
            <person name="Escoda L."/>
            <person name="Castresana J."/>
        </authorList>
    </citation>
    <scope>NUCLEOTIDE SEQUENCE</scope>
    <source>
        <strain evidence="2">IBE-C5619</strain>
    </source>
</reference>
<dbReference type="Pfam" id="PF22913">
    <property type="entry name" value="NBAS_11th"/>
    <property type="match status" value="1"/>
</dbReference>
<gene>
    <name evidence="2" type="ORF">J0S82_017761</name>
</gene>
<name>A0A8J6E541_GALPY</name>
<dbReference type="GO" id="GO:0000149">
    <property type="term" value="F:SNARE binding"/>
    <property type="evidence" value="ECO:0007669"/>
    <property type="project" value="TreeGrafter"/>
</dbReference>
<organism evidence="2 3">
    <name type="scientific">Galemys pyrenaicus</name>
    <name type="common">Iberian desman</name>
    <name type="synonym">Pyrenean desman</name>
    <dbReference type="NCBI Taxonomy" id="202257"/>
    <lineage>
        <taxon>Eukaryota</taxon>
        <taxon>Metazoa</taxon>
        <taxon>Chordata</taxon>
        <taxon>Craniata</taxon>
        <taxon>Vertebrata</taxon>
        <taxon>Euteleostomi</taxon>
        <taxon>Mammalia</taxon>
        <taxon>Eutheria</taxon>
        <taxon>Laurasiatheria</taxon>
        <taxon>Eulipotyphla</taxon>
        <taxon>Talpidae</taxon>
        <taxon>Galemys</taxon>
    </lineage>
</organism>
<dbReference type="AlphaFoldDB" id="A0A8J6E541"/>
<dbReference type="OrthoDB" id="19988at2759"/>
<dbReference type="Proteomes" id="UP000700334">
    <property type="component" value="Unassembled WGS sequence"/>
</dbReference>
<dbReference type="InterPro" id="IPR054751">
    <property type="entry name" value="NBAS_C"/>
</dbReference>
<dbReference type="EMBL" id="JAGFMF010011380">
    <property type="protein sequence ID" value="KAG8524783.1"/>
    <property type="molecule type" value="Genomic_DNA"/>
</dbReference>
<feature type="non-terminal residue" evidence="2">
    <location>
        <position position="169"/>
    </location>
</feature>
<comment type="caution">
    <text evidence="2">The sequence shown here is derived from an EMBL/GenBank/DDBJ whole genome shotgun (WGS) entry which is preliminary data.</text>
</comment>